<accession>A0ABW8XPE0</accession>
<evidence type="ECO:0000313" key="2">
    <source>
        <dbReference type="Proteomes" id="UP001629260"/>
    </source>
</evidence>
<name>A0ABW8XPE0_9FLAO</name>
<protein>
    <submittedName>
        <fullName evidence="1">Uncharacterized protein</fullName>
    </submittedName>
</protein>
<dbReference type="RefSeq" id="WP_408079728.1">
    <property type="nucleotide sequence ID" value="NZ_JBELQA010000001.1"/>
</dbReference>
<evidence type="ECO:0000313" key="1">
    <source>
        <dbReference type="EMBL" id="MFL9829766.1"/>
    </source>
</evidence>
<comment type="caution">
    <text evidence="1">The sequence shown here is derived from an EMBL/GenBank/DDBJ whole genome shotgun (WGS) entry which is preliminary data.</text>
</comment>
<gene>
    <name evidence="1" type="ORF">ABS764_02785</name>
</gene>
<dbReference type="EMBL" id="JBELQA010000001">
    <property type="protein sequence ID" value="MFL9829766.1"/>
    <property type="molecule type" value="Genomic_DNA"/>
</dbReference>
<keyword evidence="2" id="KW-1185">Reference proteome</keyword>
<sequence length="95" mass="10366">MITTNDVAKVYDTVLSIPGMSELVKIDLKISRKEVLLLSHVISLGINQKETPSDLLKSIAPEELLGMQNIAQDCLEKAGLVALNEKLTSLSEDCK</sequence>
<reference evidence="1 2" key="1">
    <citation type="submission" date="2024-06" db="EMBL/GenBank/DDBJ databases">
        <authorList>
            <person name="Kaempfer P."/>
            <person name="Viver T."/>
        </authorList>
    </citation>
    <scope>NUCLEOTIDE SEQUENCE [LARGE SCALE GENOMIC DNA]</scope>
    <source>
        <strain evidence="1 2">ST-87</strain>
    </source>
</reference>
<organism evidence="1 2">
    <name type="scientific">Flavobacterium plantiphilum</name>
    <dbReference type="NCBI Taxonomy" id="3163297"/>
    <lineage>
        <taxon>Bacteria</taxon>
        <taxon>Pseudomonadati</taxon>
        <taxon>Bacteroidota</taxon>
        <taxon>Flavobacteriia</taxon>
        <taxon>Flavobacteriales</taxon>
        <taxon>Flavobacteriaceae</taxon>
        <taxon>Flavobacterium</taxon>
    </lineage>
</organism>
<dbReference type="Proteomes" id="UP001629260">
    <property type="component" value="Unassembled WGS sequence"/>
</dbReference>
<proteinExistence type="predicted"/>